<feature type="region of interest" description="Disordered" evidence="1">
    <location>
        <begin position="59"/>
        <end position="80"/>
    </location>
</feature>
<evidence type="ECO:0000256" key="2">
    <source>
        <dbReference type="SAM" id="Phobius"/>
    </source>
</evidence>
<accession>A0A061R617</accession>
<protein>
    <submittedName>
        <fullName evidence="3">Uncharacterized protein</fullName>
    </submittedName>
</protein>
<evidence type="ECO:0000256" key="1">
    <source>
        <dbReference type="SAM" id="MobiDB-lite"/>
    </source>
</evidence>
<keyword evidence="2" id="KW-1133">Transmembrane helix</keyword>
<gene>
    <name evidence="3" type="ORF">TSPGSL018_14315</name>
</gene>
<dbReference type="AlphaFoldDB" id="A0A061R617"/>
<sequence>MAAGVFFPVFPFRQGGGHASTVLAAVVVAVVLVAAPFLAEATSRDKAVVSRHLAEAEDAAGEEHESRGIFYGKRGPRGREGPAGPSNILCVLTEQTGNVISTRVGVCVSADNIEQAEHVCKRYCGGLKTVGDGTYAFGELRTLIQSTGECGEDVNNMMDKRCCECKVQGATK</sequence>
<evidence type="ECO:0000313" key="3">
    <source>
        <dbReference type="EMBL" id="JAC66179.1"/>
    </source>
</evidence>
<proteinExistence type="predicted"/>
<keyword evidence="2" id="KW-0472">Membrane</keyword>
<name>A0A061R617_9CHLO</name>
<dbReference type="EMBL" id="GBEZ01020501">
    <property type="protein sequence ID" value="JAC66179.1"/>
    <property type="molecule type" value="Transcribed_RNA"/>
</dbReference>
<keyword evidence="2" id="KW-0812">Transmembrane</keyword>
<organism evidence="3">
    <name type="scientific">Tetraselmis sp. GSL018</name>
    <dbReference type="NCBI Taxonomy" id="582737"/>
    <lineage>
        <taxon>Eukaryota</taxon>
        <taxon>Viridiplantae</taxon>
        <taxon>Chlorophyta</taxon>
        <taxon>core chlorophytes</taxon>
        <taxon>Chlorodendrophyceae</taxon>
        <taxon>Chlorodendrales</taxon>
        <taxon>Chlorodendraceae</taxon>
        <taxon>Tetraselmis</taxon>
    </lineage>
</organism>
<feature type="transmembrane region" description="Helical" evidence="2">
    <location>
        <begin position="20"/>
        <end position="39"/>
    </location>
</feature>
<reference evidence="3" key="1">
    <citation type="submission" date="2014-05" db="EMBL/GenBank/DDBJ databases">
        <title>The transcriptome of the halophilic microalga Tetraselmis sp. GSL018 isolated from the Great Salt Lake, Utah.</title>
        <authorList>
            <person name="Jinkerson R.E."/>
            <person name="D'Adamo S."/>
            <person name="Posewitz M.C."/>
        </authorList>
    </citation>
    <scope>NUCLEOTIDE SEQUENCE</scope>
    <source>
        <strain evidence="3">GSL018</strain>
    </source>
</reference>